<dbReference type="Pfam" id="PF05960">
    <property type="entry name" value="DUF885"/>
    <property type="match status" value="1"/>
</dbReference>
<organism evidence="1">
    <name type="scientific">hydrothermal vent metagenome</name>
    <dbReference type="NCBI Taxonomy" id="652676"/>
    <lineage>
        <taxon>unclassified sequences</taxon>
        <taxon>metagenomes</taxon>
        <taxon>ecological metagenomes</taxon>
    </lineage>
</organism>
<reference evidence="1" key="1">
    <citation type="submission" date="2018-06" db="EMBL/GenBank/DDBJ databases">
        <authorList>
            <person name="Zhirakovskaya E."/>
        </authorList>
    </citation>
    <scope>NUCLEOTIDE SEQUENCE</scope>
</reference>
<protein>
    <recommendedName>
        <fullName evidence="2">DUF885 domain-containing protein</fullName>
    </recommendedName>
</protein>
<proteinExistence type="predicted"/>
<sequence>MRAIKLALIVSLSTAVMGTAVMPASVQAQESAPAKSNALHNIIDEYWAYTLKQYPEFASGLGIEDTQGRVTDASLEAEDARVAKAADWLKRLDKIDQSKLPEDDKTNYGILQRSLAEQIEANGFGQRAINFTNRSGWHQSYAAMHNNLPFRIAANYQTYINRLKQYGEVNRQSIIVANLALAGGYVLPCDSMVGYENSISGLMTDDPKDSRFYEPFKKNKPVNMDAAKFKSLATEAEKVIASVVAPALKQHLSWYTEKYAPNCQKAPGVSAQPGGSDYYNFRIRQMTTTDKTADEIHNIGLSEVARIRAEMVRVAKSAGYDTREAFIEHLRTDPKYYAKTPEELMEKVARVTKTIDGKIPAIIGKLARLPYGIREIPMETAEGTTTAYYNGGSPDIGISGTYYVNTSKLDQRPFWEIPALSVHEAVPGHHQQIALQQELDMPDFRKNGAFFTAFVEGWGLYSERLGIEIGLYDTPAKDMGRLSYEMWRASRLVVDTGIHSKGWSKQRAIDYMTDNTALSEANIEAEVNRYISWPGQALAYKIGELKIRELRGKATETLGDKFDLRDFHDVVLGQGAVPLDMLEAQVNRWIAEKK</sequence>
<accession>A0A3B0RMC4</accession>
<evidence type="ECO:0000313" key="1">
    <source>
        <dbReference type="EMBL" id="VAV93109.1"/>
    </source>
</evidence>
<dbReference type="PANTHER" id="PTHR33361:SF2">
    <property type="entry name" value="DUF885 DOMAIN-CONTAINING PROTEIN"/>
    <property type="match status" value="1"/>
</dbReference>
<dbReference type="PANTHER" id="PTHR33361">
    <property type="entry name" value="GLR0591 PROTEIN"/>
    <property type="match status" value="1"/>
</dbReference>
<gene>
    <name evidence="1" type="ORF">MNBD_ALPHA04-2402</name>
</gene>
<name>A0A3B0RMC4_9ZZZZ</name>
<evidence type="ECO:0008006" key="2">
    <source>
        <dbReference type="Google" id="ProtNLM"/>
    </source>
</evidence>
<dbReference type="AlphaFoldDB" id="A0A3B0RMC4"/>
<dbReference type="EMBL" id="UOEF01000156">
    <property type="protein sequence ID" value="VAV93109.1"/>
    <property type="molecule type" value="Genomic_DNA"/>
</dbReference>
<dbReference type="InterPro" id="IPR010281">
    <property type="entry name" value="DUF885"/>
</dbReference>